<accession>A0A918SRM2</accession>
<dbReference type="Pfam" id="PF14137">
    <property type="entry name" value="DUF4304"/>
    <property type="match status" value="1"/>
</dbReference>
<proteinExistence type="predicted"/>
<gene>
    <name evidence="1" type="ORF">GCM10007067_00320</name>
</gene>
<evidence type="ECO:0000313" key="2">
    <source>
        <dbReference type="Proteomes" id="UP000646426"/>
    </source>
</evidence>
<dbReference type="AlphaFoldDB" id="A0A918SRM2"/>
<dbReference type="InterPro" id="IPR025412">
    <property type="entry name" value="DUF4304"/>
</dbReference>
<dbReference type="RefSeq" id="WP_189452161.1">
    <property type="nucleotide sequence ID" value="NZ_BMYD01000001.1"/>
</dbReference>
<dbReference type="EMBL" id="BMYD01000001">
    <property type="protein sequence ID" value="GHA68418.1"/>
    <property type="molecule type" value="Genomic_DNA"/>
</dbReference>
<reference evidence="1" key="2">
    <citation type="submission" date="2020-09" db="EMBL/GenBank/DDBJ databases">
        <authorList>
            <person name="Sun Q."/>
            <person name="Kim S."/>
        </authorList>
    </citation>
    <scope>NUCLEOTIDE SEQUENCE</scope>
    <source>
        <strain evidence="1">KCTC 23077</strain>
    </source>
</reference>
<evidence type="ECO:0000313" key="1">
    <source>
        <dbReference type="EMBL" id="GHA68418.1"/>
    </source>
</evidence>
<comment type="caution">
    <text evidence="1">The sequence shown here is derived from an EMBL/GenBank/DDBJ whole genome shotgun (WGS) entry which is preliminary data.</text>
</comment>
<name>A0A918SRM2_9GAMM</name>
<protein>
    <recommendedName>
        <fullName evidence="3">DUF4304 domain-containing protein</fullName>
    </recommendedName>
</protein>
<dbReference type="Proteomes" id="UP000646426">
    <property type="component" value="Unassembled WGS sequence"/>
</dbReference>
<keyword evidence="2" id="KW-1185">Reference proteome</keyword>
<reference evidence="1" key="1">
    <citation type="journal article" date="2014" name="Int. J. Syst. Evol. Microbiol.">
        <title>Complete genome sequence of Corynebacterium casei LMG S-19264T (=DSM 44701T), isolated from a smear-ripened cheese.</title>
        <authorList>
            <consortium name="US DOE Joint Genome Institute (JGI-PGF)"/>
            <person name="Walter F."/>
            <person name="Albersmeier A."/>
            <person name="Kalinowski J."/>
            <person name="Ruckert C."/>
        </authorList>
    </citation>
    <scope>NUCLEOTIDE SEQUENCE</scope>
    <source>
        <strain evidence="1">KCTC 23077</strain>
    </source>
</reference>
<sequence>MPTECPAADAKIGRKIDYLVVGHLAPALAPLGFQRKARVLWRDEGEGEARVLQVVNLQGGKWNEGSAGEVCLNLGTQFVERMRRAAAQPGNEWMAGYVGVPDDAACQVRTRIGGTLPTTREAWWPDTLGPAQDTWLQIDMRTDLDELGALIARLVTEYGLPWLERASRGEAVEAFCFV</sequence>
<evidence type="ECO:0008006" key="3">
    <source>
        <dbReference type="Google" id="ProtNLM"/>
    </source>
</evidence>
<organism evidence="1 2">
    <name type="scientific">Cognatilysobacter bugurensis</name>
    <dbReference type="NCBI Taxonomy" id="543356"/>
    <lineage>
        <taxon>Bacteria</taxon>
        <taxon>Pseudomonadati</taxon>
        <taxon>Pseudomonadota</taxon>
        <taxon>Gammaproteobacteria</taxon>
        <taxon>Lysobacterales</taxon>
        <taxon>Lysobacteraceae</taxon>
        <taxon>Cognatilysobacter</taxon>
    </lineage>
</organism>